<dbReference type="AlphaFoldDB" id="A0A843VDK2"/>
<dbReference type="EMBL" id="NMUH01001462">
    <property type="protein sequence ID" value="MQL92587.1"/>
    <property type="molecule type" value="Genomic_DNA"/>
</dbReference>
<sequence>MTASLNDSEAYILQRFHLSKFLPMNEHLLAQQEPAFDGGHPRHREGQGRRQSSAYQSGGRGRFLQLPGGGRPAVLSCSLEVLDEVVCVVYDVLQLLEPEADGLAVE</sequence>
<organism evidence="2 3">
    <name type="scientific">Colocasia esculenta</name>
    <name type="common">Wild taro</name>
    <name type="synonym">Arum esculentum</name>
    <dbReference type="NCBI Taxonomy" id="4460"/>
    <lineage>
        <taxon>Eukaryota</taxon>
        <taxon>Viridiplantae</taxon>
        <taxon>Streptophyta</taxon>
        <taxon>Embryophyta</taxon>
        <taxon>Tracheophyta</taxon>
        <taxon>Spermatophyta</taxon>
        <taxon>Magnoliopsida</taxon>
        <taxon>Liliopsida</taxon>
        <taxon>Araceae</taxon>
        <taxon>Aroideae</taxon>
        <taxon>Colocasieae</taxon>
        <taxon>Colocasia</taxon>
    </lineage>
</organism>
<dbReference type="Proteomes" id="UP000652761">
    <property type="component" value="Unassembled WGS sequence"/>
</dbReference>
<comment type="caution">
    <text evidence="2">The sequence shown here is derived from an EMBL/GenBank/DDBJ whole genome shotgun (WGS) entry which is preliminary data.</text>
</comment>
<evidence type="ECO:0000313" key="3">
    <source>
        <dbReference type="Proteomes" id="UP000652761"/>
    </source>
</evidence>
<reference evidence="2" key="1">
    <citation type="submission" date="2017-07" db="EMBL/GenBank/DDBJ databases">
        <title>Taro Niue Genome Assembly and Annotation.</title>
        <authorList>
            <person name="Atibalentja N."/>
            <person name="Keating K."/>
            <person name="Fields C.J."/>
        </authorList>
    </citation>
    <scope>NUCLEOTIDE SEQUENCE</scope>
    <source>
        <strain evidence="2">Niue_2</strain>
        <tissue evidence="2">Leaf</tissue>
    </source>
</reference>
<gene>
    <name evidence="2" type="ORF">Taro_025216</name>
</gene>
<keyword evidence="3" id="KW-1185">Reference proteome</keyword>
<accession>A0A843VDK2</accession>
<name>A0A843VDK2_COLES</name>
<feature type="non-terminal residue" evidence="2">
    <location>
        <position position="106"/>
    </location>
</feature>
<feature type="region of interest" description="Disordered" evidence="1">
    <location>
        <begin position="32"/>
        <end position="69"/>
    </location>
</feature>
<protein>
    <submittedName>
        <fullName evidence="2">Uncharacterized protein</fullName>
    </submittedName>
</protein>
<evidence type="ECO:0000256" key="1">
    <source>
        <dbReference type="SAM" id="MobiDB-lite"/>
    </source>
</evidence>
<proteinExistence type="predicted"/>
<evidence type="ECO:0000313" key="2">
    <source>
        <dbReference type="EMBL" id="MQL92587.1"/>
    </source>
</evidence>